<dbReference type="PANTHER" id="PTHR37305:SF1">
    <property type="entry name" value="MEMBRANE PROTEIN"/>
    <property type="match status" value="1"/>
</dbReference>
<keyword evidence="1" id="KW-0472">Membrane</keyword>
<feature type="transmembrane region" description="Helical" evidence="1">
    <location>
        <begin position="29"/>
        <end position="50"/>
    </location>
</feature>
<reference evidence="2" key="1">
    <citation type="journal article" date="2014" name="Int. J. Syst. Evol. Microbiol.">
        <title>Complete genome sequence of Corynebacterium casei LMG S-19264T (=DSM 44701T), isolated from a smear-ripened cheese.</title>
        <authorList>
            <consortium name="US DOE Joint Genome Institute (JGI-PGF)"/>
            <person name="Walter F."/>
            <person name="Albersmeier A."/>
            <person name="Kalinowski J."/>
            <person name="Ruckert C."/>
        </authorList>
    </citation>
    <scope>NUCLEOTIDE SEQUENCE</scope>
    <source>
        <strain evidence="2">CGMCC 1.12187</strain>
    </source>
</reference>
<dbReference type="GO" id="GO:0140359">
    <property type="term" value="F:ABC-type transporter activity"/>
    <property type="evidence" value="ECO:0007669"/>
    <property type="project" value="InterPro"/>
</dbReference>
<keyword evidence="1" id="KW-1133">Transmembrane helix</keyword>
<keyword evidence="3" id="KW-1185">Reference proteome</keyword>
<dbReference type="RefSeq" id="WP_188534688.1">
    <property type="nucleotide sequence ID" value="NZ_BMEQ01000003.1"/>
</dbReference>
<evidence type="ECO:0008006" key="4">
    <source>
        <dbReference type="Google" id="ProtNLM"/>
    </source>
</evidence>
<evidence type="ECO:0000256" key="1">
    <source>
        <dbReference type="SAM" id="Phobius"/>
    </source>
</evidence>
<dbReference type="EMBL" id="BMEQ01000003">
    <property type="protein sequence ID" value="GGG48872.1"/>
    <property type="molecule type" value="Genomic_DNA"/>
</dbReference>
<sequence length="274" mass="28150">MTAREGGRATTAPAGTVLTGVLRTRRRSLVLWAVAVSAVATLYTAFYPSIGGDKMAVMMQSMPPGFITAMGFDSISTAAGYVSSTVYSLLGAILTLVCAIGLGARLIAGDEEDGTLELELSAPVSRLQLYLERLAVLWVGVLVLVVALSTVLAVLSVLLELELSPVNLIAAGTGLLLFGGALGTVAFATGAATGRRGTALAVSAAAAVVAYLLSYLGPLVDAPWMEDLSPFHWYIGGRPLSTGFDWSGLGLLAALALVAALGGAASFTRRDLMV</sequence>
<name>A0A917GKE2_9MICC</name>
<dbReference type="AlphaFoldDB" id="A0A917GKE2"/>
<feature type="transmembrane region" description="Helical" evidence="1">
    <location>
        <begin position="246"/>
        <end position="267"/>
    </location>
</feature>
<comment type="caution">
    <text evidence="2">The sequence shown here is derived from an EMBL/GenBank/DDBJ whole genome shotgun (WGS) entry which is preliminary data.</text>
</comment>
<feature type="transmembrane region" description="Helical" evidence="1">
    <location>
        <begin position="86"/>
        <end position="108"/>
    </location>
</feature>
<dbReference type="PANTHER" id="PTHR37305">
    <property type="entry name" value="INTEGRAL MEMBRANE PROTEIN-RELATED"/>
    <property type="match status" value="1"/>
</dbReference>
<dbReference type="Proteomes" id="UP000638848">
    <property type="component" value="Unassembled WGS sequence"/>
</dbReference>
<feature type="transmembrane region" description="Helical" evidence="1">
    <location>
        <begin position="135"/>
        <end position="159"/>
    </location>
</feature>
<reference evidence="2" key="2">
    <citation type="submission" date="2020-09" db="EMBL/GenBank/DDBJ databases">
        <authorList>
            <person name="Sun Q."/>
            <person name="Zhou Y."/>
        </authorList>
    </citation>
    <scope>NUCLEOTIDE SEQUENCE</scope>
    <source>
        <strain evidence="2">CGMCC 1.12187</strain>
    </source>
</reference>
<dbReference type="Pfam" id="PF12679">
    <property type="entry name" value="ABC2_membrane_2"/>
    <property type="match status" value="1"/>
</dbReference>
<feature type="transmembrane region" description="Helical" evidence="1">
    <location>
        <begin position="199"/>
        <end position="220"/>
    </location>
</feature>
<proteinExistence type="predicted"/>
<dbReference type="GO" id="GO:0005886">
    <property type="term" value="C:plasma membrane"/>
    <property type="evidence" value="ECO:0007669"/>
    <property type="project" value="UniProtKB-SubCell"/>
</dbReference>
<keyword evidence="1" id="KW-0812">Transmembrane</keyword>
<gene>
    <name evidence="2" type="ORF">GCM10011374_09100</name>
</gene>
<protein>
    <recommendedName>
        <fullName evidence="4">ABC-2 type transport system permease protein</fullName>
    </recommendedName>
</protein>
<feature type="transmembrane region" description="Helical" evidence="1">
    <location>
        <begin position="165"/>
        <end position="187"/>
    </location>
</feature>
<evidence type="ECO:0000313" key="2">
    <source>
        <dbReference type="EMBL" id="GGG48872.1"/>
    </source>
</evidence>
<organism evidence="2 3">
    <name type="scientific">Kocuria dechangensis</name>
    <dbReference type="NCBI Taxonomy" id="1176249"/>
    <lineage>
        <taxon>Bacteria</taxon>
        <taxon>Bacillati</taxon>
        <taxon>Actinomycetota</taxon>
        <taxon>Actinomycetes</taxon>
        <taxon>Micrococcales</taxon>
        <taxon>Micrococcaceae</taxon>
        <taxon>Kocuria</taxon>
    </lineage>
</organism>
<evidence type="ECO:0000313" key="3">
    <source>
        <dbReference type="Proteomes" id="UP000638848"/>
    </source>
</evidence>
<accession>A0A917GKE2</accession>